<evidence type="ECO:0000313" key="4">
    <source>
        <dbReference type="EMBL" id="MCK6255942.1"/>
    </source>
</evidence>
<dbReference type="Pfam" id="PF00578">
    <property type="entry name" value="AhpC-TSA"/>
    <property type="match status" value="1"/>
</dbReference>
<dbReference type="InterPro" id="IPR050553">
    <property type="entry name" value="Thioredoxin_ResA/DsbE_sf"/>
</dbReference>
<evidence type="ECO:0000259" key="3">
    <source>
        <dbReference type="PROSITE" id="PS51352"/>
    </source>
</evidence>
<evidence type="ECO:0000256" key="2">
    <source>
        <dbReference type="SAM" id="MobiDB-lite"/>
    </source>
</evidence>
<dbReference type="PROSITE" id="PS51352">
    <property type="entry name" value="THIOREDOXIN_2"/>
    <property type="match status" value="1"/>
</dbReference>
<name>A0A9X2BEC0_9BACL</name>
<reference evidence="4" key="1">
    <citation type="submission" date="2021-09" db="EMBL/GenBank/DDBJ databases">
        <title>Genome analysis of Fictibacillus sp. KIGAM418 isolated from marine sediment.</title>
        <authorList>
            <person name="Seo M.-J."/>
            <person name="Cho E.-S."/>
            <person name="Hwang C.Y."/>
        </authorList>
    </citation>
    <scope>NUCLEOTIDE SEQUENCE</scope>
    <source>
        <strain evidence="4">KIGAM418</strain>
    </source>
</reference>
<dbReference type="Gene3D" id="3.40.30.10">
    <property type="entry name" value="Glutaredoxin"/>
    <property type="match status" value="1"/>
</dbReference>
<comment type="caution">
    <text evidence="4">The sequence shown here is derived from an EMBL/GenBank/DDBJ whole genome shotgun (WGS) entry which is preliminary data.</text>
</comment>
<keyword evidence="1" id="KW-1015">Disulfide bond</keyword>
<evidence type="ECO:0000256" key="1">
    <source>
        <dbReference type="ARBA" id="ARBA00023157"/>
    </source>
</evidence>
<feature type="domain" description="Thioredoxin" evidence="3">
    <location>
        <begin position="50"/>
        <end position="190"/>
    </location>
</feature>
<dbReference type="InterPro" id="IPR013766">
    <property type="entry name" value="Thioredoxin_domain"/>
</dbReference>
<evidence type="ECO:0000313" key="5">
    <source>
        <dbReference type="Proteomes" id="UP001139011"/>
    </source>
</evidence>
<dbReference type="PROSITE" id="PS00194">
    <property type="entry name" value="THIOREDOXIN_1"/>
    <property type="match status" value="1"/>
</dbReference>
<sequence length="190" mass="21378">MKIKPFIIVLILVGLIGLALWTSRQEAEPKDRNASKGTFSTVEENGRTGLKPGNKVPDFTITALNGEKVSIKDYRGKKVILNFWATWCPPCRKEMPDMQKVFNQYEGMKLEILAVNLRYTEKSTDSVSEFVKERKAAFPILLDTDGTVSKKFQAVSLPTSYLIDSKGIIQKKIIGPLSQNFMIDFAEKAK</sequence>
<dbReference type="SUPFAM" id="SSF52833">
    <property type="entry name" value="Thioredoxin-like"/>
    <property type="match status" value="1"/>
</dbReference>
<dbReference type="RefSeq" id="WP_248251681.1">
    <property type="nucleotide sequence ID" value="NZ_JAIWJX010000002.1"/>
</dbReference>
<protein>
    <submittedName>
        <fullName evidence="4">TlpA family protein disulfide reductase</fullName>
    </submittedName>
</protein>
<dbReference type="GO" id="GO:0016209">
    <property type="term" value="F:antioxidant activity"/>
    <property type="evidence" value="ECO:0007669"/>
    <property type="project" value="InterPro"/>
</dbReference>
<keyword evidence="5" id="KW-1185">Reference proteome</keyword>
<dbReference type="AlphaFoldDB" id="A0A9X2BEC0"/>
<gene>
    <name evidence="4" type="ORF">LCY76_04905</name>
</gene>
<proteinExistence type="predicted"/>
<dbReference type="InterPro" id="IPR017937">
    <property type="entry name" value="Thioredoxin_CS"/>
</dbReference>
<organism evidence="4 5">
    <name type="scientific">Fictibacillus marinisediminis</name>
    <dbReference type="NCBI Taxonomy" id="2878389"/>
    <lineage>
        <taxon>Bacteria</taxon>
        <taxon>Bacillati</taxon>
        <taxon>Bacillota</taxon>
        <taxon>Bacilli</taxon>
        <taxon>Bacillales</taxon>
        <taxon>Fictibacillaceae</taxon>
        <taxon>Fictibacillus</taxon>
    </lineage>
</organism>
<dbReference type="PANTHER" id="PTHR42852:SF1">
    <property type="entry name" value="THIOREDOXIN-LIKE PROTEIN YNEN"/>
    <property type="match status" value="1"/>
</dbReference>
<dbReference type="Proteomes" id="UP001139011">
    <property type="component" value="Unassembled WGS sequence"/>
</dbReference>
<dbReference type="PANTHER" id="PTHR42852">
    <property type="entry name" value="THIOL:DISULFIDE INTERCHANGE PROTEIN DSBE"/>
    <property type="match status" value="1"/>
</dbReference>
<dbReference type="CDD" id="cd02966">
    <property type="entry name" value="TlpA_like_family"/>
    <property type="match status" value="1"/>
</dbReference>
<feature type="region of interest" description="Disordered" evidence="2">
    <location>
        <begin position="30"/>
        <end position="50"/>
    </location>
</feature>
<dbReference type="InterPro" id="IPR036249">
    <property type="entry name" value="Thioredoxin-like_sf"/>
</dbReference>
<dbReference type="InterPro" id="IPR000866">
    <property type="entry name" value="AhpC/TSA"/>
</dbReference>
<dbReference type="GO" id="GO:0016491">
    <property type="term" value="F:oxidoreductase activity"/>
    <property type="evidence" value="ECO:0007669"/>
    <property type="project" value="InterPro"/>
</dbReference>
<accession>A0A9X2BEC0</accession>
<dbReference type="EMBL" id="JAIWJX010000002">
    <property type="protein sequence ID" value="MCK6255942.1"/>
    <property type="molecule type" value="Genomic_DNA"/>
</dbReference>